<dbReference type="PROSITE" id="PS50127">
    <property type="entry name" value="UBC_2"/>
    <property type="match status" value="1"/>
</dbReference>
<accession>A0A7S4JR19</accession>
<dbReference type="AlphaFoldDB" id="A0A7S4JR19"/>
<dbReference type="SUPFAM" id="SSF54495">
    <property type="entry name" value="UBC-like"/>
    <property type="match status" value="1"/>
</dbReference>
<evidence type="ECO:0000313" key="2">
    <source>
        <dbReference type="EMBL" id="CAE2271260.1"/>
    </source>
</evidence>
<dbReference type="SMART" id="SM00212">
    <property type="entry name" value="UBCc"/>
    <property type="match status" value="1"/>
</dbReference>
<dbReference type="InterPro" id="IPR016135">
    <property type="entry name" value="UBQ-conjugating_enzyme/RWD"/>
</dbReference>
<dbReference type="Pfam" id="PF00179">
    <property type="entry name" value="UQ_con"/>
    <property type="match status" value="1"/>
</dbReference>
<organism evidence="2">
    <name type="scientific">Odontella aurita</name>
    <dbReference type="NCBI Taxonomy" id="265563"/>
    <lineage>
        <taxon>Eukaryota</taxon>
        <taxon>Sar</taxon>
        <taxon>Stramenopiles</taxon>
        <taxon>Ochrophyta</taxon>
        <taxon>Bacillariophyta</taxon>
        <taxon>Mediophyceae</taxon>
        <taxon>Biddulphiophycidae</taxon>
        <taxon>Eupodiscales</taxon>
        <taxon>Odontellaceae</taxon>
        <taxon>Odontella</taxon>
    </lineage>
</organism>
<dbReference type="PANTHER" id="PTHR24067">
    <property type="entry name" value="UBIQUITIN-CONJUGATING ENZYME E2"/>
    <property type="match status" value="1"/>
</dbReference>
<gene>
    <name evidence="2" type="ORF">OAUR00152_LOCUS32115</name>
</gene>
<dbReference type="Gene3D" id="3.10.110.10">
    <property type="entry name" value="Ubiquitin Conjugating Enzyme"/>
    <property type="match status" value="1"/>
</dbReference>
<reference evidence="2" key="1">
    <citation type="submission" date="2021-01" db="EMBL/GenBank/DDBJ databases">
        <authorList>
            <person name="Corre E."/>
            <person name="Pelletier E."/>
            <person name="Niang G."/>
            <person name="Scheremetjew M."/>
            <person name="Finn R."/>
            <person name="Kale V."/>
            <person name="Holt S."/>
            <person name="Cochrane G."/>
            <person name="Meng A."/>
            <person name="Brown T."/>
            <person name="Cohen L."/>
        </authorList>
    </citation>
    <scope>NUCLEOTIDE SEQUENCE</scope>
    <source>
        <strain evidence="2">Isolate 1302-5</strain>
    </source>
</reference>
<dbReference type="EMBL" id="HBKQ01046552">
    <property type="protein sequence ID" value="CAE2271260.1"/>
    <property type="molecule type" value="Transcribed_RNA"/>
</dbReference>
<dbReference type="InterPro" id="IPR050113">
    <property type="entry name" value="Ub_conjugating_enzyme"/>
</dbReference>
<evidence type="ECO:0000259" key="1">
    <source>
        <dbReference type="PROSITE" id="PS50127"/>
    </source>
</evidence>
<feature type="domain" description="UBC core" evidence="1">
    <location>
        <begin position="1"/>
        <end position="148"/>
    </location>
</feature>
<sequence length="149" mass="16803">MATRRLQKEWASNAKNPLDYCTFNLVGDDIHHWEARLSGPSGTPYAGGTFVVDLDFPAQYPFKAPKIRFVTPVYHPNVKTDTGEICGDLIEENWGPTLNVRHCAGVLRGVLESPEPDHPLEPEIASQMRERPGEFEKAVVRHVREHAMK</sequence>
<protein>
    <recommendedName>
        <fullName evidence="1">UBC core domain-containing protein</fullName>
    </recommendedName>
</protein>
<dbReference type="InterPro" id="IPR000608">
    <property type="entry name" value="UBC"/>
</dbReference>
<proteinExistence type="predicted"/>
<name>A0A7S4JR19_9STRA</name>